<reference evidence="1 2" key="1">
    <citation type="submission" date="2009-07" db="EMBL/GenBank/DDBJ databases">
        <authorList>
            <person name="Madupu R."/>
            <person name="Sebastian Y."/>
            <person name="Durkin A.S."/>
            <person name="Torralba M."/>
            <person name="Methe B."/>
            <person name="Sutton G.G."/>
            <person name="Strausberg R.L."/>
            <person name="Nelson K.E."/>
        </authorList>
    </citation>
    <scope>NUCLEOTIDE SEQUENCE [LARGE SCALE GENOMIC DNA]</scope>
    <source>
        <strain evidence="1 2">RM3268</strain>
    </source>
</reference>
<evidence type="ECO:0000313" key="2">
    <source>
        <dbReference type="Proteomes" id="UP000005709"/>
    </source>
</evidence>
<name>C8PEE8_9BACT</name>
<gene>
    <name evidence="1" type="ORF">CAMGR0001_1849</name>
</gene>
<organism evidence="1 2">
    <name type="scientific">Campylobacter gracilis RM3268</name>
    <dbReference type="NCBI Taxonomy" id="553220"/>
    <lineage>
        <taxon>Bacteria</taxon>
        <taxon>Pseudomonadati</taxon>
        <taxon>Campylobacterota</taxon>
        <taxon>Epsilonproteobacteria</taxon>
        <taxon>Campylobacterales</taxon>
        <taxon>Campylobacteraceae</taxon>
        <taxon>Campylobacter</taxon>
    </lineage>
</organism>
<dbReference type="Proteomes" id="UP000005709">
    <property type="component" value="Unassembled WGS sequence"/>
</dbReference>
<dbReference type="EMBL" id="ACYG01000007">
    <property type="protein sequence ID" value="EEV18834.1"/>
    <property type="molecule type" value="Genomic_DNA"/>
</dbReference>
<protein>
    <submittedName>
        <fullName evidence="1">Uncharacterized protein</fullName>
    </submittedName>
</protein>
<proteinExistence type="predicted"/>
<dbReference type="AlphaFoldDB" id="C8PEE8"/>
<accession>C8PEE8</accession>
<comment type="caution">
    <text evidence="1">The sequence shown here is derived from an EMBL/GenBank/DDBJ whole genome shotgun (WGS) entry which is preliminary data.</text>
</comment>
<keyword evidence="2" id="KW-1185">Reference proteome</keyword>
<sequence length="182" mass="20162">MGSLAVCASRCALCCTRPAETICLKRSSADATPSGVGKNLKNQNFKSLNFKNQNATSTNCEASRYIDFSADYDTDRDIRFIAYCCSTCQSINFNADQDLNLNICHDINSSAEYDINLVKGHGINLSMTCYDIRPSADRDIISNADYDINSNRHCAVNFKISNANLKANLAVLKTDLRTDFRL</sequence>
<evidence type="ECO:0000313" key="1">
    <source>
        <dbReference type="EMBL" id="EEV18834.1"/>
    </source>
</evidence>